<evidence type="ECO:0000313" key="4">
    <source>
        <dbReference type="Proteomes" id="UP000594059"/>
    </source>
</evidence>
<feature type="region of interest" description="Disordered" evidence="1">
    <location>
        <begin position="286"/>
        <end position="309"/>
    </location>
</feature>
<evidence type="ECO:0000256" key="2">
    <source>
        <dbReference type="SAM" id="SignalP"/>
    </source>
</evidence>
<dbReference type="KEGG" id="lcic:INQ41_12355"/>
<accession>A0A7S6UFL4</accession>
<proteinExistence type="predicted"/>
<dbReference type="EMBL" id="CP063656">
    <property type="protein sequence ID" value="QOW19386.1"/>
    <property type="molecule type" value="Genomic_DNA"/>
</dbReference>
<keyword evidence="2" id="KW-0732">Signal</keyword>
<dbReference type="AlphaFoldDB" id="A0A7S6UFL4"/>
<keyword evidence="4" id="KW-1185">Reference proteome</keyword>
<protein>
    <recommendedName>
        <fullName evidence="5">Lipoprotein</fullName>
    </recommendedName>
</protein>
<organism evidence="3 4">
    <name type="scientific">Novilysobacter ciconiae</name>
    <dbReference type="NCBI Taxonomy" id="2781022"/>
    <lineage>
        <taxon>Bacteria</taxon>
        <taxon>Pseudomonadati</taxon>
        <taxon>Pseudomonadota</taxon>
        <taxon>Gammaproteobacteria</taxon>
        <taxon>Lysobacterales</taxon>
        <taxon>Lysobacteraceae</taxon>
        <taxon>Novilysobacter</taxon>
    </lineage>
</organism>
<evidence type="ECO:0000256" key="1">
    <source>
        <dbReference type="SAM" id="MobiDB-lite"/>
    </source>
</evidence>
<reference evidence="3 4" key="1">
    <citation type="submission" date="2020-10" db="EMBL/GenBank/DDBJ databases">
        <title>complete genome sequencing of Lysobacter sp. H21R20.</title>
        <authorList>
            <person name="Bae J.-W."/>
            <person name="Lee S.-Y."/>
        </authorList>
    </citation>
    <scope>NUCLEOTIDE SEQUENCE [LARGE SCALE GENOMIC DNA]</scope>
    <source>
        <strain evidence="3 4">H21R20</strain>
    </source>
</reference>
<feature type="compositionally biased region" description="Basic and acidic residues" evidence="1">
    <location>
        <begin position="300"/>
        <end position="309"/>
    </location>
</feature>
<dbReference type="Proteomes" id="UP000594059">
    <property type="component" value="Chromosome"/>
</dbReference>
<dbReference type="PROSITE" id="PS51257">
    <property type="entry name" value="PROKAR_LIPOPROTEIN"/>
    <property type="match status" value="1"/>
</dbReference>
<name>A0A7S6UFL4_9GAMM</name>
<dbReference type="RefSeq" id="WP_193984886.1">
    <property type="nucleotide sequence ID" value="NZ_CP063656.1"/>
</dbReference>
<feature type="chain" id="PRO_5033056776" description="Lipoprotein" evidence="2">
    <location>
        <begin position="33"/>
        <end position="309"/>
    </location>
</feature>
<sequence length="309" mass="32567">MILTPRSIAASAAAAVLAAAILAGGCSRHPQAASGATTGDTPVAAVNQLVKDLRGNDLVAYADHALPPKLHQEMAMAWSEGRTTWPLSELPLSEQLPGFIITLAEPDAEKTLLAAFRRQFAGAGRELRTAASTLGLFAAQYVERSSSYSDAEREHYVQLIVALSTWGKNAPLADPALAKAAVPQLVAAARLTGLGHPGALREAGMERSLTRLGPLLARLKSVLDAYGLDINATLDGAQVRLIEQTGDTAQVSLSYPLAGATVDAQIALERRDGRWYLSNLLRHAEQEAAAPSPAATPAAREARSRPLPH</sequence>
<evidence type="ECO:0000313" key="3">
    <source>
        <dbReference type="EMBL" id="QOW19386.1"/>
    </source>
</evidence>
<feature type="compositionally biased region" description="Low complexity" evidence="1">
    <location>
        <begin position="287"/>
        <end position="299"/>
    </location>
</feature>
<gene>
    <name evidence="3" type="ORF">INQ41_12355</name>
</gene>
<feature type="signal peptide" evidence="2">
    <location>
        <begin position="1"/>
        <end position="32"/>
    </location>
</feature>
<evidence type="ECO:0008006" key="5">
    <source>
        <dbReference type="Google" id="ProtNLM"/>
    </source>
</evidence>